<evidence type="ECO:0000313" key="3">
    <source>
        <dbReference type="Proteomes" id="UP001595826"/>
    </source>
</evidence>
<name>A0ABV8R800_9FLAO</name>
<evidence type="ECO:0000256" key="1">
    <source>
        <dbReference type="SAM" id="Phobius"/>
    </source>
</evidence>
<accession>A0ABV8R800</accession>
<feature type="transmembrane region" description="Helical" evidence="1">
    <location>
        <begin position="47"/>
        <end position="67"/>
    </location>
</feature>
<organism evidence="2 3">
    <name type="scientific">Polaribacter marinivivus</name>
    <dbReference type="NCBI Taxonomy" id="1524260"/>
    <lineage>
        <taxon>Bacteria</taxon>
        <taxon>Pseudomonadati</taxon>
        <taxon>Bacteroidota</taxon>
        <taxon>Flavobacteriia</taxon>
        <taxon>Flavobacteriales</taxon>
        <taxon>Flavobacteriaceae</taxon>
    </lineage>
</organism>
<feature type="transmembrane region" description="Helical" evidence="1">
    <location>
        <begin position="87"/>
        <end position="107"/>
    </location>
</feature>
<feature type="transmembrane region" description="Helical" evidence="1">
    <location>
        <begin position="113"/>
        <end position="131"/>
    </location>
</feature>
<keyword evidence="1" id="KW-0472">Membrane</keyword>
<feature type="transmembrane region" description="Helical" evidence="1">
    <location>
        <begin position="228"/>
        <end position="248"/>
    </location>
</feature>
<protein>
    <submittedName>
        <fullName evidence="2">Tryptophan-rich sensory protein</fullName>
    </submittedName>
</protein>
<feature type="transmembrane region" description="Helical" evidence="1">
    <location>
        <begin position="181"/>
        <end position="199"/>
    </location>
</feature>
<keyword evidence="1" id="KW-1133">Transmembrane helix</keyword>
<reference evidence="3" key="1">
    <citation type="journal article" date="2019" name="Int. J. Syst. Evol. Microbiol.">
        <title>The Global Catalogue of Microorganisms (GCM) 10K type strain sequencing project: providing services to taxonomists for standard genome sequencing and annotation.</title>
        <authorList>
            <consortium name="The Broad Institute Genomics Platform"/>
            <consortium name="The Broad Institute Genome Sequencing Center for Infectious Disease"/>
            <person name="Wu L."/>
            <person name="Ma J."/>
        </authorList>
    </citation>
    <scope>NUCLEOTIDE SEQUENCE [LARGE SCALE GENOMIC DNA]</scope>
    <source>
        <strain evidence="3">CECT 8655</strain>
    </source>
</reference>
<keyword evidence="1" id="KW-0812">Transmembrane</keyword>
<sequence>MKKTLQILNGLAFGSTVFINYLSNTGIMDGKTIGGISDNIKSLFTPAGYAFSIWGLIYLFLLGFAVYQGRSLFKKDADDSFIEKIGFWFIISCIANCSWVFSWIYGYTGLSCFFIFLLLISLLKIVLNLGINIDKVSSSKQLFLYLPFTIYSGWVTVASVANVSSYLVKINWNGFGISDEIWTIIMILIAVIINAIIIFKRNMNGFALVGSWALIAIGIANQTKQNTVGFTAFIAAGFLLILVAIKLLKNRQTNLN</sequence>
<dbReference type="EMBL" id="JBHSCY010000001">
    <property type="protein sequence ID" value="MFC4268103.1"/>
    <property type="molecule type" value="Genomic_DNA"/>
</dbReference>
<evidence type="ECO:0000313" key="2">
    <source>
        <dbReference type="EMBL" id="MFC4268103.1"/>
    </source>
</evidence>
<feature type="transmembrane region" description="Helical" evidence="1">
    <location>
        <begin position="143"/>
        <end position="161"/>
    </location>
</feature>
<dbReference type="PANTHER" id="PTHR33802:SF1">
    <property type="entry name" value="XK-RELATED PROTEIN"/>
    <property type="match status" value="1"/>
</dbReference>
<feature type="transmembrane region" description="Helical" evidence="1">
    <location>
        <begin position="7"/>
        <end position="27"/>
    </location>
</feature>
<comment type="caution">
    <text evidence="2">The sequence shown here is derived from an EMBL/GenBank/DDBJ whole genome shotgun (WGS) entry which is preliminary data.</text>
</comment>
<dbReference type="Proteomes" id="UP001595826">
    <property type="component" value="Unassembled WGS sequence"/>
</dbReference>
<proteinExistence type="predicted"/>
<dbReference type="PANTHER" id="PTHR33802">
    <property type="entry name" value="SI:CH211-161H7.5-RELATED"/>
    <property type="match status" value="1"/>
</dbReference>
<feature type="transmembrane region" description="Helical" evidence="1">
    <location>
        <begin position="206"/>
        <end position="222"/>
    </location>
</feature>
<dbReference type="RefSeq" id="WP_377408386.1">
    <property type="nucleotide sequence ID" value="NZ_JBHSCY010000001.1"/>
</dbReference>
<keyword evidence="3" id="KW-1185">Reference proteome</keyword>
<gene>
    <name evidence="2" type="ORF">ACFOWD_04220</name>
</gene>